<dbReference type="Proteomes" id="UP000041770">
    <property type="component" value="Unassembled WGS sequence"/>
</dbReference>
<organism evidence="1 2">
    <name type="scientific">Vibrio cholerae</name>
    <dbReference type="NCBI Taxonomy" id="666"/>
    <lineage>
        <taxon>Bacteria</taxon>
        <taxon>Pseudomonadati</taxon>
        <taxon>Pseudomonadota</taxon>
        <taxon>Gammaproteobacteria</taxon>
        <taxon>Vibrionales</taxon>
        <taxon>Vibrionaceae</taxon>
        <taxon>Vibrio</taxon>
    </lineage>
</organism>
<sequence>MLRIMPFMPPCCIFFIIFCIWVNCLSRRFTSCTWVPEPAAIRFLREPLMRSGF</sequence>
<accession>A0A655ZA52</accession>
<name>A0A655ZA52_VIBCL</name>
<dbReference type="AlphaFoldDB" id="A0A655ZA52"/>
<evidence type="ECO:0000313" key="2">
    <source>
        <dbReference type="Proteomes" id="UP000041770"/>
    </source>
</evidence>
<evidence type="ECO:0000313" key="1">
    <source>
        <dbReference type="EMBL" id="CSC62277.1"/>
    </source>
</evidence>
<dbReference type="EMBL" id="CWQY01000010">
    <property type="protein sequence ID" value="CSC62277.1"/>
    <property type="molecule type" value="Genomic_DNA"/>
</dbReference>
<reference evidence="1 2" key="1">
    <citation type="submission" date="2015-07" db="EMBL/GenBank/DDBJ databases">
        <authorList>
            <consortium name="Pathogen Informatics"/>
        </authorList>
    </citation>
    <scope>NUCLEOTIDE SEQUENCE [LARGE SCALE GENOMIC DNA]</scope>
    <source>
        <strain evidence="1 2">A316</strain>
    </source>
</reference>
<gene>
    <name evidence="1" type="ORF">ERS013200_01838</name>
</gene>
<proteinExistence type="predicted"/>
<protein>
    <submittedName>
        <fullName evidence="1">Uncharacterized protein</fullName>
    </submittedName>
</protein>